<reference evidence="2 3" key="1">
    <citation type="submission" date="2023-09" db="EMBL/GenBank/DDBJ databases">
        <title>Genomes of two closely related lineages of the louse Polyplax serrata with different host specificities.</title>
        <authorList>
            <person name="Martinu J."/>
            <person name="Tarabai H."/>
            <person name="Stefka J."/>
            <person name="Hypsa V."/>
        </authorList>
    </citation>
    <scope>NUCLEOTIDE SEQUENCE [LARGE SCALE GENOMIC DNA]</scope>
    <source>
        <strain evidence="2">98ZLc_SE</strain>
    </source>
</reference>
<dbReference type="EMBL" id="JAWJWF010000001">
    <property type="protein sequence ID" value="KAK6641382.1"/>
    <property type="molecule type" value="Genomic_DNA"/>
</dbReference>
<gene>
    <name evidence="2" type="ORF">RUM44_013091</name>
</gene>
<comment type="caution">
    <text evidence="2">The sequence shown here is derived from an EMBL/GenBank/DDBJ whole genome shotgun (WGS) entry which is preliminary data.</text>
</comment>
<evidence type="ECO:0000313" key="2">
    <source>
        <dbReference type="EMBL" id="KAK6641382.1"/>
    </source>
</evidence>
<dbReference type="InterPro" id="IPR012677">
    <property type="entry name" value="Nucleotide-bd_a/b_plait_sf"/>
</dbReference>
<protein>
    <submittedName>
        <fullName evidence="2">Uncharacterized protein</fullName>
    </submittedName>
</protein>
<feature type="compositionally biased region" description="Basic and acidic residues" evidence="1">
    <location>
        <begin position="105"/>
        <end position="268"/>
    </location>
</feature>
<evidence type="ECO:0000256" key="1">
    <source>
        <dbReference type="SAM" id="MobiDB-lite"/>
    </source>
</evidence>
<keyword evidence="3" id="KW-1185">Reference proteome</keyword>
<name>A0ABR1BHD1_POLSC</name>
<proteinExistence type="predicted"/>
<sequence>MNLWGRGSPRFPFIQPMQGTMDFAAYEQFPFQNPAWDVAHPAFAPNLCAPVQTSDIFYPERCNDGLNQNWTPGDSSPKPNKDEVAKLNRQNIWQYKPGSEYEEGAFDKNKKDFKDGKTLYSSSDRRSEKRERSDKHRDRDDRDKERDRSRHRSRDDRNASKDRRDSPDRRDRREHSSDRDWKSSERDSISKEKRSRERDRSKDRRDRDSLEKDQFGRDVPRSSRSSRERKDRSPKEKRKRDEDSDGHRRKDDSRYRDRDRERDDETQSKRHRISNDPMDSKFSLEAANYKTQTPNETVMIRGLAQHITENDIRQDILQCGMMPKDIRLIRKKETETYFNVPKNKNCILGLRPSVEKELWLILDIVCVDPSYRCIERVCIRGV</sequence>
<dbReference type="Proteomes" id="UP001359485">
    <property type="component" value="Unassembled WGS sequence"/>
</dbReference>
<evidence type="ECO:0000313" key="3">
    <source>
        <dbReference type="Proteomes" id="UP001359485"/>
    </source>
</evidence>
<feature type="region of interest" description="Disordered" evidence="1">
    <location>
        <begin position="95"/>
        <end position="281"/>
    </location>
</feature>
<organism evidence="2 3">
    <name type="scientific">Polyplax serrata</name>
    <name type="common">Common mouse louse</name>
    <dbReference type="NCBI Taxonomy" id="468196"/>
    <lineage>
        <taxon>Eukaryota</taxon>
        <taxon>Metazoa</taxon>
        <taxon>Ecdysozoa</taxon>
        <taxon>Arthropoda</taxon>
        <taxon>Hexapoda</taxon>
        <taxon>Insecta</taxon>
        <taxon>Pterygota</taxon>
        <taxon>Neoptera</taxon>
        <taxon>Paraneoptera</taxon>
        <taxon>Psocodea</taxon>
        <taxon>Troctomorpha</taxon>
        <taxon>Phthiraptera</taxon>
        <taxon>Anoplura</taxon>
        <taxon>Polyplacidae</taxon>
        <taxon>Polyplax</taxon>
    </lineage>
</organism>
<dbReference type="Gene3D" id="3.30.70.330">
    <property type="match status" value="1"/>
</dbReference>
<accession>A0ABR1BHD1</accession>